<dbReference type="RefSeq" id="WP_092866329.1">
    <property type="nucleotide sequence ID" value="NZ_FOQH01000029.1"/>
</dbReference>
<dbReference type="STRING" id="1114924.SAMN05216258_1297"/>
<organism evidence="2 3">
    <name type="scientific">Albimonas pacifica</name>
    <dbReference type="NCBI Taxonomy" id="1114924"/>
    <lineage>
        <taxon>Bacteria</taxon>
        <taxon>Pseudomonadati</taxon>
        <taxon>Pseudomonadota</taxon>
        <taxon>Alphaproteobacteria</taxon>
        <taxon>Rhodobacterales</taxon>
        <taxon>Paracoccaceae</taxon>
        <taxon>Albimonas</taxon>
    </lineage>
</organism>
<keyword evidence="3" id="KW-1185">Reference proteome</keyword>
<gene>
    <name evidence="2" type="ORF">SAMN05216258_1297</name>
</gene>
<protein>
    <submittedName>
        <fullName evidence="2">Uncharacterized protein</fullName>
    </submittedName>
</protein>
<reference evidence="3" key="1">
    <citation type="submission" date="2016-10" db="EMBL/GenBank/DDBJ databases">
        <authorList>
            <person name="Varghese N."/>
            <person name="Submissions S."/>
        </authorList>
    </citation>
    <scope>NUCLEOTIDE SEQUENCE [LARGE SCALE GENOMIC DNA]</scope>
    <source>
        <strain evidence="3">CGMCC 1.11030</strain>
    </source>
</reference>
<evidence type="ECO:0000313" key="2">
    <source>
        <dbReference type="EMBL" id="SFJ29492.1"/>
    </source>
</evidence>
<accession>A0A1I3Q7D5</accession>
<name>A0A1I3Q7D5_9RHOB</name>
<dbReference type="AlphaFoldDB" id="A0A1I3Q7D5"/>
<dbReference type="EMBL" id="FOQH01000029">
    <property type="protein sequence ID" value="SFJ29492.1"/>
    <property type="molecule type" value="Genomic_DNA"/>
</dbReference>
<sequence length="70" mass="7711">MIDKKPSPCDWSDPLLRPYSGANTPAPYLHDRPSARVSSLLGPDGEPLLVPIPRRAVGFDLRARSDRDAE</sequence>
<feature type="region of interest" description="Disordered" evidence="1">
    <location>
        <begin position="1"/>
        <end position="30"/>
    </location>
</feature>
<dbReference type="Proteomes" id="UP000199377">
    <property type="component" value="Unassembled WGS sequence"/>
</dbReference>
<evidence type="ECO:0000313" key="3">
    <source>
        <dbReference type="Proteomes" id="UP000199377"/>
    </source>
</evidence>
<evidence type="ECO:0000256" key="1">
    <source>
        <dbReference type="SAM" id="MobiDB-lite"/>
    </source>
</evidence>
<proteinExistence type="predicted"/>